<reference evidence="2" key="1">
    <citation type="submission" date="2020-05" db="EMBL/GenBank/DDBJ databases">
        <title>WGS assembly of Panicum virgatum.</title>
        <authorList>
            <person name="Lovell J.T."/>
            <person name="Jenkins J."/>
            <person name="Shu S."/>
            <person name="Juenger T.E."/>
            <person name="Schmutz J."/>
        </authorList>
    </citation>
    <scope>NUCLEOTIDE SEQUENCE</scope>
    <source>
        <strain evidence="2">AP13</strain>
    </source>
</reference>
<feature type="region of interest" description="Disordered" evidence="1">
    <location>
        <begin position="82"/>
        <end position="187"/>
    </location>
</feature>
<evidence type="ECO:0000313" key="3">
    <source>
        <dbReference type="Proteomes" id="UP000823388"/>
    </source>
</evidence>
<feature type="compositionally biased region" description="Basic and acidic residues" evidence="1">
    <location>
        <begin position="176"/>
        <end position="187"/>
    </location>
</feature>
<organism evidence="2 3">
    <name type="scientific">Panicum virgatum</name>
    <name type="common">Blackwell switchgrass</name>
    <dbReference type="NCBI Taxonomy" id="38727"/>
    <lineage>
        <taxon>Eukaryota</taxon>
        <taxon>Viridiplantae</taxon>
        <taxon>Streptophyta</taxon>
        <taxon>Embryophyta</taxon>
        <taxon>Tracheophyta</taxon>
        <taxon>Spermatophyta</taxon>
        <taxon>Magnoliopsida</taxon>
        <taxon>Liliopsida</taxon>
        <taxon>Poales</taxon>
        <taxon>Poaceae</taxon>
        <taxon>PACMAD clade</taxon>
        <taxon>Panicoideae</taxon>
        <taxon>Panicodae</taxon>
        <taxon>Paniceae</taxon>
        <taxon>Panicinae</taxon>
        <taxon>Panicum</taxon>
        <taxon>Panicum sect. Hiantes</taxon>
    </lineage>
</organism>
<feature type="compositionally biased region" description="Pro residues" evidence="1">
    <location>
        <begin position="129"/>
        <end position="139"/>
    </location>
</feature>
<proteinExistence type="predicted"/>
<evidence type="ECO:0000256" key="1">
    <source>
        <dbReference type="SAM" id="MobiDB-lite"/>
    </source>
</evidence>
<accession>A0A8T0Q2V5</accession>
<dbReference type="AlphaFoldDB" id="A0A8T0Q2V5"/>
<protein>
    <submittedName>
        <fullName evidence="2">Uncharacterized protein</fullName>
    </submittedName>
</protein>
<sequence length="187" mass="19563">MAGHRPDGCDSVGSAAGGGRELGTRPDWCDGISPVRRTGHEPMKPLPPLTQTRPRRAAPPPSPADAISARCTHPCGRCAAAAWQPHAAPSPAPPRCARLRATADRPARGARSASAQPRPRPLRLAAPASAPPRPRPLHPPAATRSHYPRGSGVVAAPRRGPSRGGRRGARWGMGSEEGRRSETDSVT</sequence>
<dbReference type="Proteomes" id="UP000823388">
    <property type="component" value="Chromosome 7N"/>
</dbReference>
<keyword evidence="3" id="KW-1185">Reference proteome</keyword>
<dbReference type="EMBL" id="CM029050">
    <property type="protein sequence ID" value="KAG2565436.1"/>
    <property type="molecule type" value="Genomic_DNA"/>
</dbReference>
<name>A0A8T0Q2V5_PANVG</name>
<comment type="caution">
    <text evidence="2">The sequence shown here is derived from an EMBL/GenBank/DDBJ whole genome shotgun (WGS) entry which is preliminary data.</text>
</comment>
<evidence type="ECO:0000313" key="2">
    <source>
        <dbReference type="EMBL" id="KAG2565436.1"/>
    </source>
</evidence>
<feature type="region of interest" description="Disordered" evidence="1">
    <location>
        <begin position="1"/>
        <end position="70"/>
    </location>
</feature>
<feature type="compositionally biased region" description="Low complexity" evidence="1">
    <location>
        <begin position="109"/>
        <end position="128"/>
    </location>
</feature>
<gene>
    <name evidence="2" type="ORF">PVAP13_7NG041134</name>
</gene>
<feature type="compositionally biased region" description="Basic residues" evidence="1">
    <location>
        <begin position="160"/>
        <end position="169"/>
    </location>
</feature>